<feature type="domain" description="Glycosyl transferase family 1" evidence="1">
    <location>
        <begin position="195"/>
        <end position="348"/>
    </location>
</feature>
<dbReference type="CDD" id="cd03801">
    <property type="entry name" value="GT4_PimA-like"/>
    <property type="match status" value="1"/>
</dbReference>
<dbReference type="InterPro" id="IPR050194">
    <property type="entry name" value="Glycosyltransferase_grp1"/>
</dbReference>
<feature type="domain" description="Glycosyltransferase subfamily 4-like N-terminal" evidence="2">
    <location>
        <begin position="46"/>
        <end position="173"/>
    </location>
</feature>
<evidence type="ECO:0000313" key="4">
    <source>
        <dbReference type="Proteomes" id="UP001320159"/>
    </source>
</evidence>
<dbReference type="Gene3D" id="3.40.50.2000">
    <property type="entry name" value="Glycogen Phosphorylase B"/>
    <property type="match status" value="2"/>
</dbReference>
<dbReference type="Pfam" id="PF00534">
    <property type="entry name" value="Glycos_transf_1"/>
    <property type="match status" value="1"/>
</dbReference>
<dbReference type="Pfam" id="PF13439">
    <property type="entry name" value="Glyco_transf_4"/>
    <property type="match status" value="1"/>
</dbReference>
<dbReference type="Proteomes" id="UP001320159">
    <property type="component" value="Unassembled WGS sequence"/>
</dbReference>
<dbReference type="InterPro" id="IPR001296">
    <property type="entry name" value="Glyco_trans_1"/>
</dbReference>
<evidence type="ECO:0000259" key="2">
    <source>
        <dbReference type="Pfam" id="PF13439"/>
    </source>
</evidence>
<dbReference type="GO" id="GO:0016757">
    <property type="term" value="F:glycosyltransferase activity"/>
    <property type="evidence" value="ECO:0007669"/>
    <property type="project" value="InterPro"/>
</dbReference>
<evidence type="ECO:0000259" key="1">
    <source>
        <dbReference type="Pfam" id="PF00534"/>
    </source>
</evidence>
<dbReference type="PANTHER" id="PTHR45947:SF3">
    <property type="entry name" value="SULFOQUINOVOSYL TRANSFERASE SQD2"/>
    <property type="match status" value="1"/>
</dbReference>
<dbReference type="EMBL" id="PGCK01000013">
    <property type="protein sequence ID" value="MCD1296036.1"/>
    <property type="molecule type" value="Genomic_DNA"/>
</dbReference>
<dbReference type="SUPFAM" id="SSF53756">
    <property type="entry name" value="UDP-Glycosyltransferase/glycogen phosphorylase"/>
    <property type="match status" value="1"/>
</dbReference>
<keyword evidence="4" id="KW-1185">Reference proteome</keyword>
<reference evidence="3 4" key="1">
    <citation type="submission" date="2017-11" db="EMBL/GenBank/DDBJ databases">
        <title>Isolation and Characterization of Family Methanocellaceae Species from Potential Methane Hydrate Area Offshore Southwestern Taiwan.</title>
        <authorList>
            <person name="Zhang W.-L."/>
            <person name="Chen W.-C."/>
            <person name="Lai M.-C."/>
            <person name="Chen S.-C."/>
        </authorList>
    </citation>
    <scope>NUCLEOTIDE SEQUENCE [LARGE SCALE GENOMIC DNA]</scope>
    <source>
        <strain evidence="3 4">CWC-04</strain>
    </source>
</reference>
<organism evidence="3 4">
    <name type="scientific">Methanooceanicella nereidis</name>
    <dbReference type="NCBI Taxonomy" id="2052831"/>
    <lineage>
        <taxon>Archaea</taxon>
        <taxon>Methanobacteriati</taxon>
        <taxon>Methanobacteriota</taxon>
        <taxon>Stenosarchaea group</taxon>
        <taxon>Methanomicrobia</taxon>
        <taxon>Methanocellales</taxon>
        <taxon>Methanocellaceae</taxon>
        <taxon>Methanooceanicella</taxon>
    </lineage>
</organism>
<dbReference type="AlphaFoldDB" id="A0AAP2W8H1"/>
<gene>
    <name evidence="3" type="ORF">CUJ83_13615</name>
</gene>
<evidence type="ECO:0000313" key="3">
    <source>
        <dbReference type="EMBL" id="MCD1296036.1"/>
    </source>
</evidence>
<dbReference type="PANTHER" id="PTHR45947">
    <property type="entry name" value="SULFOQUINOVOSYL TRANSFERASE SQD2"/>
    <property type="match status" value="1"/>
</dbReference>
<comment type="caution">
    <text evidence="3">The sequence shown here is derived from an EMBL/GenBank/DDBJ whole genome shotgun (WGS) entry which is preliminary data.</text>
</comment>
<sequence>MKIMLISFVGRGGMLHYMSHYASSISLTGEVFAVIPDDADAGNFRGPVNILRIPVASGIFRTFLSSFDLPAIYRLIKTINAIKPDVIHMISPHPMNLYICAFCDRGIKQVYTLHDPELHEERLIKRILKPLLSLADDITASRADKVIVHGNSLKDICVRKGMPENKIEVIPMGSFSFFTEHGQGSGSIPGDRFASKKIALFFGRIEPYKGLDHFINAAKQAAQAVPDALFVIAGRGNMKPYERLIRDDGRFFIINKYIPDDEVNQLFSASDIVVLPYISATQSGVVPVAYAFKKPVIVTGVGSLPEIVDDGITGLIVPPKDIKCLSGAMIRLLTDDGLRKEMGENAYEKMKNELSWEKISGMSLDIYKKIIS</sequence>
<name>A0AAP2W8H1_9EURY</name>
<accession>A0AAP2W8H1</accession>
<protein>
    <submittedName>
        <fullName evidence="3">Uncharacterized protein</fullName>
    </submittedName>
</protein>
<dbReference type="InterPro" id="IPR028098">
    <property type="entry name" value="Glyco_trans_4-like_N"/>
</dbReference>
<proteinExistence type="predicted"/>